<keyword evidence="3" id="KW-1185">Reference proteome</keyword>
<comment type="caution">
    <text evidence="2">The sequence shown here is derived from an EMBL/GenBank/DDBJ whole genome shotgun (WGS) entry which is preliminary data.</text>
</comment>
<protein>
    <submittedName>
        <fullName evidence="2">Uncharacterized protein</fullName>
    </submittedName>
</protein>
<sequence length="77" mass="8347">MLCGTSRNTLHGGPVSAEASDTCRLLGCYSTGRRLVIHCPITLARAQYDYTLEDRAHPAKIGKPGDCRQLNTGRNTS</sequence>
<evidence type="ECO:0000256" key="1">
    <source>
        <dbReference type="SAM" id="MobiDB-lite"/>
    </source>
</evidence>
<evidence type="ECO:0000313" key="2">
    <source>
        <dbReference type="EMBL" id="MPC59409.1"/>
    </source>
</evidence>
<name>A0A5B7GP63_PORTR</name>
<feature type="region of interest" description="Disordered" evidence="1">
    <location>
        <begin position="57"/>
        <end position="77"/>
    </location>
</feature>
<dbReference type="AlphaFoldDB" id="A0A5B7GP63"/>
<dbReference type="Proteomes" id="UP000324222">
    <property type="component" value="Unassembled WGS sequence"/>
</dbReference>
<organism evidence="2 3">
    <name type="scientific">Portunus trituberculatus</name>
    <name type="common">Swimming crab</name>
    <name type="synonym">Neptunus trituberculatus</name>
    <dbReference type="NCBI Taxonomy" id="210409"/>
    <lineage>
        <taxon>Eukaryota</taxon>
        <taxon>Metazoa</taxon>
        <taxon>Ecdysozoa</taxon>
        <taxon>Arthropoda</taxon>
        <taxon>Crustacea</taxon>
        <taxon>Multicrustacea</taxon>
        <taxon>Malacostraca</taxon>
        <taxon>Eumalacostraca</taxon>
        <taxon>Eucarida</taxon>
        <taxon>Decapoda</taxon>
        <taxon>Pleocyemata</taxon>
        <taxon>Brachyura</taxon>
        <taxon>Eubrachyura</taxon>
        <taxon>Portunoidea</taxon>
        <taxon>Portunidae</taxon>
        <taxon>Portuninae</taxon>
        <taxon>Portunus</taxon>
    </lineage>
</organism>
<proteinExistence type="predicted"/>
<dbReference type="EMBL" id="VSRR010016537">
    <property type="protein sequence ID" value="MPC59409.1"/>
    <property type="molecule type" value="Genomic_DNA"/>
</dbReference>
<gene>
    <name evidence="2" type="ORF">E2C01_053428</name>
</gene>
<evidence type="ECO:0000313" key="3">
    <source>
        <dbReference type="Proteomes" id="UP000324222"/>
    </source>
</evidence>
<accession>A0A5B7GP63</accession>
<reference evidence="2 3" key="1">
    <citation type="submission" date="2019-05" db="EMBL/GenBank/DDBJ databases">
        <title>Another draft genome of Portunus trituberculatus and its Hox gene families provides insights of decapod evolution.</title>
        <authorList>
            <person name="Jeong J.-H."/>
            <person name="Song I."/>
            <person name="Kim S."/>
            <person name="Choi T."/>
            <person name="Kim D."/>
            <person name="Ryu S."/>
            <person name="Kim W."/>
        </authorList>
    </citation>
    <scope>NUCLEOTIDE SEQUENCE [LARGE SCALE GENOMIC DNA]</scope>
    <source>
        <tissue evidence="2">Muscle</tissue>
    </source>
</reference>